<dbReference type="InterPro" id="IPR003439">
    <property type="entry name" value="ABC_transporter-like_ATP-bd"/>
</dbReference>
<keyword evidence="5" id="KW-0547">Nucleotide-binding</keyword>
<dbReference type="Proteomes" id="UP000007431">
    <property type="component" value="Unassembled WGS sequence"/>
</dbReference>
<keyword evidence="14" id="KW-1185">Reference proteome</keyword>
<feature type="domain" description="ABC transmembrane type-1" evidence="12">
    <location>
        <begin position="1155"/>
        <end position="1389"/>
    </location>
</feature>
<dbReference type="OrthoDB" id="6500128at2759"/>
<sequence>METLTILVRSFTDRLHLGVYDYHRHFKHTFLGGTALDLAPLEHEHTLLAINRPLAKDTKPTGEILLDASFHPLAPVDSHEPYTWSGVARLLIIQARDLSGGGLSEPINASVQILLNQEGKPVFQTRPFVQSDAPVWLASHELYCADRERMSITARICYPLDNPGGTSPKIYDTRQHSEAFKCPFGHRVLVRFARSSGSPILPLFTTFMRSFGWGIDAFSASGLPSSQAFFGASEAPYSVLGESELPFLRLVCTIALLVLSASFPADRSLAYIASIVTYAYASALALGSLVGGASVRGLFARHATLVLLATCAVYVHRDIWPLATYTLKPLDEDEGPILWVKLALLFVAGLVVPLCMPRLEIPAGGETVNPEQTASWLSIATFAFIDGIVWKAQKQPHLGPADMPVLADYDRAVPLKEKAFKHMDLFAGAKRRHIIWNLLRVFRKEYFLMVVLMITYGCLTFSAPLGIYNLLRYGLANFLMLFTHLIVSYFETGGEGATIRPWFWVIWLFVGPSLMTVAWNGYLYTSTHNLAQAHTIIVQLLYEHALRIRMKAETPTSAPSRAPSPPAPDSPEEGADTASVSSSENTQTSTTVVQSASSTKDKKASEETHSSSQHLVGKINNLVTTDLANVTLARDFIILFIVPVQIAITITFLYKIIGWSAFVSLATILLMLPFPTWVAKKIQQTQQERLKRADGRVQLVSETMTVIRMVKLFGWEKRMLDKVDQKREQEMTWLFRRRILNFSNRIFAKLAFSTRQAFTDILDSTIFMKKTLNASIVFSTMSVFDRLQEYLFMATFELTDAISAKVSADRINDFLQNAELLDEYAPKHPEATFFQPSEDDDRKDKIGFKNATFTWSDDTGGSLTPSKRNFLLKIEGEVLFRKGVVNLIVGPTGAGKTSLLMALLGEMHFIPSVPDSWYNLPRENGVAYAAQESWVLSDTIKASNMHNNIIFGAPWDEERYKKVLYQCALERDLQLFDAGDNTEVGEKGLTLSGGQKARITLARAIYSSTEVLLLDDILAALDVHTAKWIVDKCLIGDLVKGRTVILVTHNVALTRPIAAYAVALHTDGCVSSHGTTQEVFAHEPELVQEEKEEQAAIEKAEEVVDDSAAADDQAAPKSDGKLIVAEEVETGHLSWSALKLYLSAMSGDHPYIFLLAFLFGILMVQSLFVSITYYLGWWASQYETHDPSEVDPLFYLGFYALIVIVCVLMNVVVVVFFTVAALRASRRLHYRLIESILGSTLRWLDVTPTARVDDTVSHMFYLFSETTVTMIAKLIAVCLMTPIFLLMGAIVFMMGGFLGQMYIQAQLSIKRELSNAKAPVLGHFSATTAGLTSIRAYGVQERFKNESMSRLDNYMRLARPLYNLNRWVSVRIETLGSILAASLGAFLLWEKSTRGSSQTGFALNMAVGFSELILFWVRLGNELEIEGNSLERIGHYLNIEQEPQATEEGKPPAYWPASGSLKVENLCARYSKDGPLVLKNINFEVTSGQRIGVVGRTGSGKSSLTLSLLRCIPTEGAVYYDGLNTSSVNLDALRSNITIIPQMPELLSGTLRENLDPFDQYDDAVLNDALRSAGLFALQSDMDEGRITLDSAIASGGSNLSVGQRQILALARAIVRGSKLLILDEATSAIDYKTDNIIQESLRQNLKNDVTLITIAHRLQTIMDADKILVLDAGRIAEFDSPAELLKKEGGRLKALVDESGDRATLYAMAEGKARV</sequence>
<dbReference type="InterPro" id="IPR017871">
    <property type="entry name" value="ABC_transporter-like_CS"/>
</dbReference>
<feature type="transmembrane region" description="Helical" evidence="10">
    <location>
        <begin position="298"/>
        <end position="316"/>
    </location>
</feature>
<evidence type="ECO:0000256" key="6">
    <source>
        <dbReference type="ARBA" id="ARBA00022840"/>
    </source>
</evidence>
<dbReference type="FunFam" id="1.20.1560.10:FF:000013">
    <property type="entry name" value="ABC transporter C family member 2"/>
    <property type="match status" value="1"/>
</dbReference>
<dbReference type="CDD" id="cd18604">
    <property type="entry name" value="ABC_6TM_VMR1_D2_like"/>
    <property type="match status" value="1"/>
</dbReference>
<dbReference type="GO" id="GO:0016020">
    <property type="term" value="C:membrane"/>
    <property type="evidence" value="ECO:0007669"/>
    <property type="project" value="UniProtKB-SubCell"/>
</dbReference>
<dbReference type="KEGG" id="scm:SCHCO_02489677"/>
<dbReference type="InterPro" id="IPR035892">
    <property type="entry name" value="C2_domain_sf"/>
</dbReference>
<feature type="domain" description="ABC transporter" evidence="11">
    <location>
        <begin position="846"/>
        <end position="1092"/>
    </location>
</feature>
<keyword evidence="6" id="KW-0067">ATP-binding</keyword>
<dbReference type="FunCoup" id="D8PRT9">
    <property type="interactions" value="34"/>
</dbReference>
<feature type="transmembrane region" description="Helical" evidence="10">
    <location>
        <begin position="660"/>
        <end position="679"/>
    </location>
</feature>
<evidence type="ECO:0000256" key="10">
    <source>
        <dbReference type="SAM" id="Phobius"/>
    </source>
</evidence>
<dbReference type="SUPFAM" id="SSF49562">
    <property type="entry name" value="C2 domain (Calcium/lipid-binding domain, CaLB)"/>
    <property type="match status" value="2"/>
</dbReference>
<dbReference type="PROSITE" id="PS50893">
    <property type="entry name" value="ABC_TRANSPORTER_2"/>
    <property type="match status" value="2"/>
</dbReference>
<feature type="transmembrane region" description="Helical" evidence="10">
    <location>
        <begin position="271"/>
        <end position="291"/>
    </location>
</feature>
<evidence type="ECO:0000259" key="11">
    <source>
        <dbReference type="PROSITE" id="PS50893"/>
    </source>
</evidence>
<keyword evidence="4" id="KW-0677">Repeat</keyword>
<dbReference type="VEuPathDB" id="FungiDB:SCHCODRAFT_02489677"/>
<dbReference type="EMBL" id="GL377302">
    <property type="protein sequence ID" value="EFJ03870.1"/>
    <property type="molecule type" value="Genomic_DNA"/>
</dbReference>
<dbReference type="InterPro" id="IPR000008">
    <property type="entry name" value="C2_dom"/>
</dbReference>
<dbReference type="InterPro" id="IPR003593">
    <property type="entry name" value="AAA+_ATPase"/>
</dbReference>
<evidence type="ECO:0000259" key="12">
    <source>
        <dbReference type="PROSITE" id="PS50929"/>
    </source>
</evidence>
<organism evidence="14">
    <name type="scientific">Schizophyllum commune (strain H4-8 / FGSC 9210)</name>
    <name type="common">Split gill fungus</name>
    <dbReference type="NCBI Taxonomy" id="578458"/>
    <lineage>
        <taxon>Eukaryota</taxon>
        <taxon>Fungi</taxon>
        <taxon>Dikarya</taxon>
        <taxon>Basidiomycota</taxon>
        <taxon>Agaricomycotina</taxon>
        <taxon>Agaricomycetes</taxon>
        <taxon>Agaricomycetidae</taxon>
        <taxon>Agaricales</taxon>
        <taxon>Schizophyllaceae</taxon>
        <taxon>Schizophyllum</taxon>
    </lineage>
</organism>
<evidence type="ECO:0000256" key="5">
    <source>
        <dbReference type="ARBA" id="ARBA00022741"/>
    </source>
</evidence>
<dbReference type="Pfam" id="PF00664">
    <property type="entry name" value="ABC_membrane"/>
    <property type="match status" value="2"/>
</dbReference>
<feature type="transmembrane region" description="Helical" evidence="10">
    <location>
        <begin position="636"/>
        <end position="654"/>
    </location>
</feature>
<feature type="transmembrane region" description="Helical" evidence="10">
    <location>
        <begin position="336"/>
        <end position="356"/>
    </location>
</feature>
<dbReference type="PANTHER" id="PTHR24223:SF356">
    <property type="entry name" value="ATP-BINDING CASSETTE TRANSPORTER ABC4"/>
    <property type="match status" value="1"/>
</dbReference>
<dbReference type="InterPro" id="IPR011527">
    <property type="entry name" value="ABC1_TM_dom"/>
</dbReference>
<evidence type="ECO:0000256" key="4">
    <source>
        <dbReference type="ARBA" id="ARBA00022737"/>
    </source>
</evidence>
<feature type="compositionally biased region" description="Basic and acidic residues" evidence="9">
    <location>
        <begin position="599"/>
        <end position="609"/>
    </location>
</feature>
<dbReference type="GO" id="GO:0005524">
    <property type="term" value="F:ATP binding"/>
    <property type="evidence" value="ECO:0007669"/>
    <property type="project" value="UniProtKB-KW"/>
</dbReference>
<feature type="transmembrane region" description="Helical" evidence="10">
    <location>
        <begin position="502"/>
        <end position="524"/>
    </location>
</feature>
<dbReference type="GO" id="GO:0016887">
    <property type="term" value="F:ATP hydrolysis activity"/>
    <property type="evidence" value="ECO:0007669"/>
    <property type="project" value="InterPro"/>
</dbReference>
<evidence type="ECO:0000313" key="13">
    <source>
        <dbReference type="EMBL" id="EFJ03870.1"/>
    </source>
</evidence>
<dbReference type="PANTHER" id="PTHR24223">
    <property type="entry name" value="ATP-BINDING CASSETTE SUB-FAMILY C"/>
    <property type="match status" value="1"/>
</dbReference>
<dbReference type="SUPFAM" id="SSF52540">
    <property type="entry name" value="P-loop containing nucleoside triphosphate hydrolases"/>
    <property type="match status" value="2"/>
</dbReference>
<feature type="domain" description="ABC transmembrane type-1" evidence="12">
    <location>
        <begin position="447"/>
        <end position="803"/>
    </location>
</feature>
<feature type="transmembrane region" description="Helical" evidence="10">
    <location>
        <begin position="1151"/>
        <end position="1176"/>
    </location>
</feature>
<dbReference type="Pfam" id="PF00168">
    <property type="entry name" value="C2"/>
    <property type="match status" value="1"/>
</dbReference>
<dbReference type="GeneID" id="9594568"/>
<dbReference type="PROSITE" id="PS50929">
    <property type="entry name" value="ABC_TM1F"/>
    <property type="match status" value="2"/>
</dbReference>
<dbReference type="InParanoid" id="D8PRT9"/>
<dbReference type="Gene3D" id="3.40.50.300">
    <property type="entry name" value="P-loop containing nucleotide triphosphate hydrolases"/>
    <property type="match status" value="2"/>
</dbReference>
<dbReference type="HOGENOM" id="CLU_000604_27_6_1"/>
<reference evidence="13 14" key="1">
    <citation type="journal article" date="2010" name="Nat. Biotechnol.">
        <title>Genome sequence of the model mushroom Schizophyllum commune.</title>
        <authorList>
            <person name="Ohm R.A."/>
            <person name="de Jong J.F."/>
            <person name="Lugones L.G."/>
            <person name="Aerts A."/>
            <person name="Kothe E."/>
            <person name="Stajich J.E."/>
            <person name="de Vries R.P."/>
            <person name="Record E."/>
            <person name="Levasseur A."/>
            <person name="Baker S.E."/>
            <person name="Bartholomew K.A."/>
            <person name="Coutinho P.M."/>
            <person name="Erdmann S."/>
            <person name="Fowler T.J."/>
            <person name="Gathman A.C."/>
            <person name="Lombard V."/>
            <person name="Henrissat B."/>
            <person name="Knabe N."/>
            <person name="Kuees U."/>
            <person name="Lilly W.W."/>
            <person name="Lindquist E."/>
            <person name="Lucas S."/>
            <person name="Magnuson J.K."/>
            <person name="Piumi F."/>
            <person name="Raudaskoski M."/>
            <person name="Salamov A."/>
            <person name="Schmutz J."/>
            <person name="Schwarze F.W.M.R."/>
            <person name="vanKuyk P.A."/>
            <person name="Horton J.S."/>
            <person name="Grigoriev I.V."/>
            <person name="Woesten H.A.B."/>
        </authorList>
    </citation>
    <scope>NUCLEOTIDE SEQUENCE [LARGE SCALE GENOMIC DNA]</scope>
    <source>
        <strain evidence="14">H4-8 / FGSC 9210</strain>
    </source>
</reference>
<dbReference type="InterPro" id="IPR050173">
    <property type="entry name" value="ABC_transporter_C-like"/>
</dbReference>
<evidence type="ECO:0000256" key="3">
    <source>
        <dbReference type="ARBA" id="ARBA00022692"/>
    </source>
</evidence>
<dbReference type="CDD" id="cd18596">
    <property type="entry name" value="ABC_6TM_VMR1_D1_like"/>
    <property type="match status" value="1"/>
</dbReference>
<dbReference type="Gene3D" id="1.20.1560.10">
    <property type="entry name" value="ABC transporter type 1, transmembrane domain"/>
    <property type="match status" value="2"/>
</dbReference>
<feature type="transmembrane region" description="Helical" evidence="10">
    <location>
        <begin position="1196"/>
        <end position="1222"/>
    </location>
</feature>
<keyword evidence="3 10" id="KW-0812">Transmembrane</keyword>
<feature type="transmembrane region" description="Helical" evidence="10">
    <location>
        <begin position="1274"/>
        <end position="1298"/>
    </location>
</feature>
<feature type="transmembrane region" description="Helical" evidence="10">
    <location>
        <begin position="446"/>
        <end position="467"/>
    </location>
</feature>
<dbReference type="OMA" id="HELWKGP"/>
<dbReference type="CDD" id="cd03250">
    <property type="entry name" value="ABCC_MRP_domain1"/>
    <property type="match status" value="1"/>
</dbReference>
<dbReference type="Pfam" id="PF00005">
    <property type="entry name" value="ABC_tran"/>
    <property type="match status" value="2"/>
</dbReference>
<dbReference type="RefSeq" id="XP_003038772.1">
    <property type="nucleotide sequence ID" value="XM_003038726.1"/>
</dbReference>
<evidence type="ECO:0000256" key="7">
    <source>
        <dbReference type="ARBA" id="ARBA00022989"/>
    </source>
</evidence>
<protein>
    <recommendedName>
        <fullName evidence="15">P-loop containing nucleoside triphosphate hydrolase protein</fullName>
    </recommendedName>
</protein>
<dbReference type="InterPro" id="IPR027417">
    <property type="entry name" value="P-loop_NTPase"/>
</dbReference>
<gene>
    <name evidence="13" type="ORF">SCHCODRAFT_255613</name>
</gene>
<keyword evidence="7 10" id="KW-1133">Transmembrane helix</keyword>
<evidence type="ECO:0000256" key="9">
    <source>
        <dbReference type="SAM" id="MobiDB-lite"/>
    </source>
</evidence>
<proteinExistence type="predicted"/>
<feature type="compositionally biased region" description="Low complexity" evidence="9">
    <location>
        <begin position="578"/>
        <end position="598"/>
    </location>
</feature>
<dbReference type="CDD" id="cd03244">
    <property type="entry name" value="ABCC_MRP_domain2"/>
    <property type="match status" value="1"/>
</dbReference>
<feature type="domain" description="ABC transporter" evidence="11">
    <location>
        <begin position="1461"/>
        <end position="1698"/>
    </location>
</feature>
<evidence type="ECO:0000256" key="8">
    <source>
        <dbReference type="ARBA" id="ARBA00023136"/>
    </source>
</evidence>
<evidence type="ECO:0008006" key="15">
    <source>
        <dbReference type="Google" id="ProtNLM"/>
    </source>
</evidence>
<keyword evidence="2" id="KW-0813">Transport</keyword>
<evidence type="ECO:0000313" key="14">
    <source>
        <dbReference type="Proteomes" id="UP000007431"/>
    </source>
</evidence>
<name>D8PRT9_SCHCM</name>
<dbReference type="InterPro" id="IPR036640">
    <property type="entry name" value="ABC1_TM_sf"/>
</dbReference>
<accession>D8PRT9</accession>
<dbReference type="eggNOG" id="KOG0054">
    <property type="taxonomic scope" value="Eukaryota"/>
</dbReference>
<evidence type="ECO:0000256" key="2">
    <source>
        <dbReference type="ARBA" id="ARBA00022448"/>
    </source>
</evidence>
<dbReference type="SUPFAM" id="SSF90123">
    <property type="entry name" value="ABC transporter transmembrane region"/>
    <property type="match status" value="2"/>
</dbReference>
<dbReference type="GO" id="GO:0140359">
    <property type="term" value="F:ABC-type transporter activity"/>
    <property type="evidence" value="ECO:0007669"/>
    <property type="project" value="InterPro"/>
</dbReference>
<feature type="region of interest" description="Disordered" evidence="9">
    <location>
        <begin position="553"/>
        <end position="611"/>
    </location>
</feature>
<keyword evidence="8 10" id="KW-0472">Membrane</keyword>
<dbReference type="Gene3D" id="2.60.40.150">
    <property type="entry name" value="C2 domain"/>
    <property type="match status" value="1"/>
</dbReference>
<comment type="subcellular location">
    <subcellularLocation>
        <location evidence="1">Membrane</location>
        <topology evidence="1">Multi-pass membrane protein</topology>
    </subcellularLocation>
</comment>
<dbReference type="PROSITE" id="PS00211">
    <property type="entry name" value="ABC_TRANSPORTER_1"/>
    <property type="match status" value="1"/>
</dbReference>
<evidence type="ECO:0000256" key="1">
    <source>
        <dbReference type="ARBA" id="ARBA00004141"/>
    </source>
</evidence>
<dbReference type="FunFam" id="3.40.50.300:FF:000838">
    <property type="entry name" value="ABC multidrug transporter (Eurofung)"/>
    <property type="match status" value="1"/>
</dbReference>
<dbReference type="SMART" id="SM00382">
    <property type="entry name" value="AAA"/>
    <property type="match status" value="2"/>
</dbReference>